<name>A0A8X6L6F3_TRICU</name>
<comment type="caution">
    <text evidence="2">The sequence shown here is derived from an EMBL/GenBank/DDBJ whole genome shotgun (WGS) entry which is preliminary data.</text>
</comment>
<feature type="signal peptide" evidence="1">
    <location>
        <begin position="1"/>
        <end position="20"/>
    </location>
</feature>
<dbReference type="EMBL" id="BMAO01024697">
    <property type="protein sequence ID" value="GFQ97066.1"/>
    <property type="molecule type" value="Genomic_DNA"/>
</dbReference>
<dbReference type="Proteomes" id="UP000887116">
    <property type="component" value="Unassembled WGS sequence"/>
</dbReference>
<dbReference type="AlphaFoldDB" id="A0A8X6L6F3"/>
<evidence type="ECO:0000313" key="3">
    <source>
        <dbReference type="Proteomes" id="UP000887116"/>
    </source>
</evidence>
<accession>A0A8X6L6F3</accession>
<proteinExistence type="predicted"/>
<protein>
    <submittedName>
        <fullName evidence="2">Uncharacterized protein</fullName>
    </submittedName>
</protein>
<reference evidence="2" key="1">
    <citation type="submission" date="2020-07" db="EMBL/GenBank/DDBJ databases">
        <title>Multicomponent nature underlies the extraordinary mechanical properties of spider dragline silk.</title>
        <authorList>
            <person name="Kono N."/>
            <person name="Nakamura H."/>
            <person name="Mori M."/>
            <person name="Yoshida Y."/>
            <person name="Ohtoshi R."/>
            <person name="Malay A.D."/>
            <person name="Moran D.A.P."/>
            <person name="Tomita M."/>
            <person name="Numata K."/>
            <person name="Arakawa K."/>
        </authorList>
    </citation>
    <scope>NUCLEOTIDE SEQUENCE</scope>
</reference>
<dbReference type="OrthoDB" id="10549453at2759"/>
<feature type="chain" id="PRO_5036480629" evidence="1">
    <location>
        <begin position="21"/>
        <end position="70"/>
    </location>
</feature>
<gene>
    <name evidence="2" type="ORF">TNCT_384301</name>
</gene>
<organism evidence="2 3">
    <name type="scientific">Trichonephila clavata</name>
    <name type="common">Joro spider</name>
    <name type="synonym">Nephila clavata</name>
    <dbReference type="NCBI Taxonomy" id="2740835"/>
    <lineage>
        <taxon>Eukaryota</taxon>
        <taxon>Metazoa</taxon>
        <taxon>Ecdysozoa</taxon>
        <taxon>Arthropoda</taxon>
        <taxon>Chelicerata</taxon>
        <taxon>Arachnida</taxon>
        <taxon>Araneae</taxon>
        <taxon>Araneomorphae</taxon>
        <taxon>Entelegynae</taxon>
        <taxon>Araneoidea</taxon>
        <taxon>Nephilidae</taxon>
        <taxon>Trichonephila</taxon>
    </lineage>
</organism>
<evidence type="ECO:0000256" key="1">
    <source>
        <dbReference type="SAM" id="SignalP"/>
    </source>
</evidence>
<keyword evidence="1" id="KW-0732">Signal</keyword>
<sequence length="70" mass="7681">MTGILILLFALLPLPSGVWSQEEECETASMRRCRREGLEALEARKNNDPCNCSRSDKNCIDNNVAIGVAG</sequence>
<keyword evidence="3" id="KW-1185">Reference proteome</keyword>
<evidence type="ECO:0000313" key="2">
    <source>
        <dbReference type="EMBL" id="GFQ97066.1"/>
    </source>
</evidence>